<keyword evidence="3" id="KW-1185">Reference proteome</keyword>
<gene>
    <name evidence="2" type="ORF">CDAR_224781</name>
</gene>
<evidence type="ECO:0000313" key="3">
    <source>
        <dbReference type="Proteomes" id="UP001054837"/>
    </source>
</evidence>
<feature type="chain" id="PRO_5043349206" evidence="1">
    <location>
        <begin position="24"/>
        <end position="145"/>
    </location>
</feature>
<name>A0AAV4NCV2_9ARAC</name>
<proteinExistence type="predicted"/>
<evidence type="ECO:0000256" key="1">
    <source>
        <dbReference type="SAM" id="SignalP"/>
    </source>
</evidence>
<reference evidence="2 3" key="1">
    <citation type="submission" date="2021-06" db="EMBL/GenBank/DDBJ databases">
        <title>Caerostris darwini draft genome.</title>
        <authorList>
            <person name="Kono N."/>
            <person name="Arakawa K."/>
        </authorList>
    </citation>
    <scope>NUCLEOTIDE SEQUENCE [LARGE SCALE GENOMIC DNA]</scope>
</reference>
<comment type="caution">
    <text evidence="2">The sequence shown here is derived from an EMBL/GenBank/DDBJ whole genome shotgun (WGS) entry which is preliminary data.</text>
</comment>
<feature type="signal peptide" evidence="1">
    <location>
        <begin position="1"/>
        <end position="23"/>
    </location>
</feature>
<dbReference type="EMBL" id="BPLQ01001402">
    <property type="protein sequence ID" value="GIX81506.1"/>
    <property type="molecule type" value="Genomic_DNA"/>
</dbReference>
<sequence>MCCVLHFIHPLLVSLFLFYLNSQQPNPLCHEVSQQYGFCGHIYFAPRARGRNSGEIVDLSLVYNKRKLYRILRVEHGAAVTKIMHKDEMLLKFLMSFVANDNGIRAGQRVEQEKFIGGTQIAIKRDRRMKRSLFRASSQTSCSSY</sequence>
<organism evidence="2 3">
    <name type="scientific">Caerostris darwini</name>
    <dbReference type="NCBI Taxonomy" id="1538125"/>
    <lineage>
        <taxon>Eukaryota</taxon>
        <taxon>Metazoa</taxon>
        <taxon>Ecdysozoa</taxon>
        <taxon>Arthropoda</taxon>
        <taxon>Chelicerata</taxon>
        <taxon>Arachnida</taxon>
        <taxon>Araneae</taxon>
        <taxon>Araneomorphae</taxon>
        <taxon>Entelegynae</taxon>
        <taxon>Araneoidea</taxon>
        <taxon>Araneidae</taxon>
        <taxon>Caerostris</taxon>
    </lineage>
</organism>
<protein>
    <submittedName>
        <fullName evidence="2">Uncharacterized protein</fullName>
    </submittedName>
</protein>
<accession>A0AAV4NCV2</accession>
<dbReference type="Proteomes" id="UP001054837">
    <property type="component" value="Unassembled WGS sequence"/>
</dbReference>
<evidence type="ECO:0000313" key="2">
    <source>
        <dbReference type="EMBL" id="GIX81506.1"/>
    </source>
</evidence>
<keyword evidence="1" id="KW-0732">Signal</keyword>
<dbReference type="AlphaFoldDB" id="A0AAV4NCV2"/>